<dbReference type="RefSeq" id="WP_345230907.1">
    <property type="nucleotide sequence ID" value="NZ_BAABIQ010000006.1"/>
</dbReference>
<dbReference type="Pfam" id="PF19781">
    <property type="entry name" value="DUF6266"/>
    <property type="match status" value="1"/>
</dbReference>
<evidence type="ECO:0000313" key="2">
    <source>
        <dbReference type="Proteomes" id="UP001501411"/>
    </source>
</evidence>
<sequence length="214" mass="23710">MGTIRNGANGGFKGKAGSVIGSSWKSIDYIKGLYKKRTKPATEEQLVQQAKFRTLMRFLLPITAFIRIGFGQKKEALMTAVNVAFKENLETALTGDYPDYVLDYSKLRISDGRFVGGGSETVAVNEGILSVSWDTTPNELYKTADDDRVYILLYQPTIDQFLSAPAPPQRGDESVDITLPNHFLGAEGHVWIFFADRTKKKVSRSAYLGMVNLA</sequence>
<dbReference type="InterPro" id="IPR046233">
    <property type="entry name" value="DUF6266"/>
</dbReference>
<name>A0ABP9AUC6_9SPHI</name>
<organism evidence="1 2">
    <name type="scientific">Olivibacter ginsenosidimutans</name>
    <dbReference type="NCBI Taxonomy" id="1176537"/>
    <lineage>
        <taxon>Bacteria</taxon>
        <taxon>Pseudomonadati</taxon>
        <taxon>Bacteroidota</taxon>
        <taxon>Sphingobacteriia</taxon>
        <taxon>Sphingobacteriales</taxon>
        <taxon>Sphingobacteriaceae</taxon>
        <taxon>Olivibacter</taxon>
    </lineage>
</organism>
<gene>
    <name evidence="1" type="ORF">GCM10023231_12680</name>
</gene>
<proteinExistence type="predicted"/>
<protein>
    <recommendedName>
        <fullName evidence="3">DUF4352 domain-containing protein</fullName>
    </recommendedName>
</protein>
<evidence type="ECO:0008006" key="3">
    <source>
        <dbReference type="Google" id="ProtNLM"/>
    </source>
</evidence>
<dbReference type="EMBL" id="BAABIQ010000006">
    <property type="protein sequence ID" value="GAA4786211.1"/>
    <property type="molecule type" value="Genomic_DNA"/>
</dbReference>
<comment type="caution">
    <text evidence="1">The sequence shown here is derived from an EMBL/GenBank/DDBJ whole genome shotgun (WGS) entry which is preliminary data.</text>
</comment>
<accession>A0ABP9AUC6</accession>
<reference evidence="2" key="1">
    <citation type="journal article" date="2019" name="Int. J. Syst. Evol. Microbiol.">
        <title>The Global Catalogue of Microorganisms (GCM) 10K type strain sequencing project: providing services to taxonomists for standard genome sequencing and annotation.</title>
        <authorList>
            <consortium name="The Broad Institute Genomics Platform"/>
            <consortium name="The Broad Institute Genome Sequencing Center for Infectious Disease"/>
            <person name="Wu L."/>
            <person name="Ma J."/>
        </authorList>
    </citation>
    <scope>NUCLEOTIDE SEQUENCE [LARGE SCALE GENOMIC DNA]</scope>
    <source>
        <strain evidence="2">JCM 18200</strain>
    </source>
</reference>
<evidence type="ECO:0000313" key="1">
    <source>
        <dbReference type="EMBL" id="GAA4786211.1"/>
    </source>
</evidence>
<dbReference type="Proteomes" id="UP001501411">
    <property type="component" value="Unassembled WGS sequence"/>
</dbReference>
<keyword evidence="2" id="KW-1185">Reference proteome</keyword>